<dbReference type="Pfam" id="PF13391">
    <property type="entry name" value="HNH_2"/>
    <property type="match status" value="1"/>
</dbReference>
<accession>A0A4Y7Q0N0</accession>
<name>A0A4Y7Q0N0_9AGAM</name>
<keyword evidence="3" id="KW-1185">Reference proteome</keyword>
<evidence type="ECO:0000313" key="3">
    <source>
        <dbReference type="Proteomes" id="UP000294933"/>
    </source>
</evidence>
<feature type="domain" description="HNH nuclease" evidence="1">
    <location>
        <begin position="128"/>
        <end position="204"/>
    </location>
</feature>
<dbReference type="VEuPathDB" id="FungiDB:BD410DRAFT_790307"/>
<reference evidence="2 3" key="1">
    <citation type="submission" date="2018-06" db="EMBL/GenBank/DDBJ databases">
        <title>A transcriptomic atlas of mushroom development highlights an independent origin of complex multicellularity.</title>
        <authorList>
            <consortium name="DOE Joint Genome Institute"/>
            <person name="Krizsan K."/>
            <person name="Almasi E."/>
            <person name="Merenyi Z."/>
            <person name="Sahu N."/>
            <person name="Viragh M."/>
            <person name="Koszo T."/>
            <person name="Mondo S."/>
            <person name="Kiss B."/>
            <person name="Balint B."/>
            <person name="Kues U."/>
            <person name="Barry K."/>
            <person name="Hegedus J.C."/>
            <person name="Henrissat B."/>
            <person name="Johnson J."/>
            <person name="Lipzen A."/>
            <person name="Ohm R."/>
            <person name="Nagy I."/>
            <person name="Pangilinan J."/>
            <person name="Yan J."/>
            <person name="Xiong Y."/>
            <person name="Grigoriev I.V."/>
            <person name="Hibbett D.S."/>
            <person name="Nagy L.G."/>
        </authorList>
    </citation>
    <scope>NUCLEOTIDE SEQUENCE [LARGE SCALE GENOMIC DNA]</scope>
    <source>
        <strain evidence="2 3">SZMC22713</strain>
    </source>
</reference>
<proteinExistence type="predicted"/>
<organism evidence="2 3">
    <name type="scientific">Rickenella mellea</name>
    <dbReference type="NCBI Taxonomy" id="50990"/>
    <lineage>
        <taxon>Eukaryota</taxon>
        <taxon>Fungi</taxon>
        <taxon>Dikarya</taxon>
        <taxon>Basidiomycota</taxon>
        <taxon>Agaricomycotina</taxon>
        <taxon>Agaricomycetes</taxon>
        <taxon>Hymenochaetales</taxon>
        <taxon>Rickenellaceae</taxon>
        <taxon>Rickenella</taxon>
    </lineage>
</organism>
<dbReference type="STRING" id="50990.A0A4Y7Q0N0"/>
<evidence type="ECO:0000313" key="2">
    <source>
        <dbReference type="EMBL" id="TDL20955.1"/>
    </source>
</evidence>
<gene>
    <name evidence="2" type="ORF">BD410DRAFT_790307</name>
</gene>
<dbReference type="AlphaFoldDB" id="A0A4Y7Q0N0"/>
<protein>
    <recommendedName>
        <fullName evidence="1">HNH nuclease domain-containing protein</fullName>
    </recommendedName>
</protein>
<dbReference type="InterPro" id="IPR003615">
    <property type="entry name" value="HNH_nuc"/>
</dbReference>
<dbReference type="Proteomes" id="UP000294933">
    <property type="component" value="Unassembled WGS sequence"/>
</dbReference>
<evidence type="ECO:0000259" key="1">
    <source>
        <dbReference type="Pfam" id="PF13391"/>
    </source>
</evidence>
<dbReference type="EMBL" id="ML170184">
    <property type="protein sequence ID" value="TDL20955.1"/>
    <property type="molecule type" value="Genomic_DNA"/>
</dbReference>
<dbReference type="OrthoDB" id="2142759at2759"/>
<sequence length="301" mass="34765">MPPLPRNVQVYSPHTDPPTIVAGINQHGTTSIEMFYKMLNIVLVVQTPWYIYLADEQYQPLDKALRPNDIDLLPLGMYVILSPNKETIPVSLTPENFRPRILSADKSGTSTPHKMTFRNRIRDRDDRCCVTRLLTHGLYYRFRASHIFPISHKDVWDKLNLSNYFDDDAPDGEQGPNSINSVQNGLLLRSDHHAGFNAYDFAINPDDGYRIFDFFQVGDLHGQVLWINENVPPKYRPSPHLLREHFKQCVLINVKGAGRRTEDWIDPEDEHDLSDFAQWGQSIQKDGPSRLELELRARLYV</sequence>